<feature type="domain" description="tRNA wybutosine-synthesizing protein" evidence="12">
    <location>
        <begin position="9"/>
        <end position="223"/>
    </location>
</feature>
<comment type="catalytic activity">
    <reaction evidence="9">
        <text>4-demethyl-7-[(3S)-3-amino-3-carboxypropyl]wyosine(37) in tRNA(Phe) + S-adenosyl-L-methionine = 7-[(3S)-3-amino-3-carboxypropyl]wyosine(37) in tRNA(Phe) + S-adenosyl-L-homocysteine + H(+)</text>
        <dbReference type="Rhea" id="RHEA:36635"/>
        <dbReference type="Rhea" id="RHEA-COMP:10378"/>
        <dbReference type="Rhea" id="RHEA-COMP:10379"/>
        <dbReference type="ChEBI" id="CHEBI:15378"/>
        <dbReference type="ChEBI" id="CHEBI:57856"/>
        <dbReference type="ChEBI" id="CHEBI:59789"/>
        <dbReference type="ChEBI" id="CHEBI:73543"/>
        <dbReference type="ChEBI" id="CHEBI:73550"/>
        <dbReference type="EC" id="2.1.1.282"/>
    </reaction>
</comment>
<keyword evidence="5" id="KW-0808">Transferase</keyword>
<dbReference type="Gene3D" id="3.30.1960.10">
    <property type="entry name" value="tRNA wybutosine-synthesizing-like"/>
    <property type="match status" value="1"/>
</dbReference>
<dbReference type="InterPro" id="IPR036602">
    <property type="entry name" value="tRNA_yW-synthesising-like_sf"/>
</dbReference>
<dbReference type="PANTHER" id="PTHR48418:SF1">
    <property type="entry name" value="TRNA WYBUTOSINE-SYNTHESIZING PROTEIN 3"/>
    <property type="match status" value="1"/>
</dbReference>
<name>A0A7H9B486_ZYGMR</name>
<dbReference type="GO" id="GO:0008033">
    <property type="term" value="P:tRNA processing"/>
    <property type="evidence" value="ECO:0007669"/>
    <property type="project" value="UniProtKB-KW"/>
</dbReference>
<protein>
    <recommendedName>
        <fullName evidence="11">tRNA wybutosine-synthesizing protein 3</fullName>
        <ecNumber evidence="3">2.1.1.282</ecNumber>
    </recommendedName>
    <alternativeName>
        <fullName evidence="8">tRNA(Phe) 7-((3-amino-3-carboxypropyl)-4-demethylwyosine(37)-N(4))-methyltransferase</fullName>
    </alternativeName>
</protein>
<dbReference type="KEGG" id="zmk:HG535_0E05820"/>
<dbReference type="Proteomes" id="UP000509704">
    <property type="component" value="Chromosome 5"/>
</dbReference>
<evidence type="ECO:0000256" key="6">
    <source>
        <dbReference type="ARBA" id="ARBA00022691"/>
    </source>
</evidence>
<dbReference type="PANTHER" id="PTHR48418">
    <property type="entry name" value="TRNA WYBUTOSINE-SYNTHESIZING PROTEIN 3"/>
    <property type="match status" value="1"/>
</dbReference>
<dbReference type="RefSeq" id="XP_037145225.1">
    <property type="nucleotide sequence ID" value="XM_037289330.1"/>
</dbReference>
<evidence type="ECO:0000256" key="8">
    <source>
        <dbReference type="ARBA" id="ARBA00030554"/>
    </source>
</evidence>
<proteinExistence type="inferred from homology"/>
<dbReference type="GO" id="GO:0008168">
    <property type="term" value="F:methyltransferase activity"/>
    <property type="evidence" value="ECO:0007669"/>
    <property type="project" value="UniProtKB-KW"/>
</dbReference>
<evidence type="ECO:0000256" key="3">
    <source>
        <dbReference type="ARBA" id="ARBA00012750"/>
    </source>
</evidence>
<keyword evidence="4" id="KW-0489">Methyltransferase</keyword>
<reference evidence="13 14" key="1">
    <citation type="submission" date="2020-07" db="EMBL/GenBank/DDBJ databases">
        <title>The yeast mating-type switching endonuclease HO is a domesticated member of an unorthodox homing genetic element family.</title>
        <authorList>
            <person name="Coughlan A.Y."/>
            <person name="Lombardi L."/>
            <person name="Braun-Galleani S."/>
            <person name="Martos A.R."/>
            <person name="Galeote V."/>
            <person name="Bigey F."/>
            <person name="Dequin S."/>
            <person name="Byrne K.P."/>
            <person name="Wolfe K.H."/>
        </authorList>
    </citation>
    <scope>NUCLEOTIDE SEQUENCE [LARGE SCALE GENOMIC DNA]</scope>
    <source>
        <strain evidence="13 14">NRRL Y-6702</strain>
    </source>
</reference>
<sequence>MAKQNPFDQKKASILSEIQSEAPDLSPKGDVDVLCFPIINLINTNADMVTTSSCSGRISIFLEGDKNHKGSIKSGGKGEGGRWLYVTHNVSEVSNWIDRIESESFEFSDPAIIAEQFDGDKRLVLYKYEPFILHVKCRDFSTASKLYNVAMGCGFRESGIGSNNLVAIRTSSKLDIPMGIWDSMGNHIKFLVDKHYIKMIDAIAIAKFGENERKMTKLYERIKSDIFEPVP</sequence>
<evidence type="ECO:0000313" key="14">
    <source>
        <dbReference type="Proteomes" id="UP000509704"/>
    </source>
</evidence>
<dbReference type="Pfam" id="PF02676">
    <property type="entry name" value="TYW3"/>
    <property type="match status" value="1"/>
</dbReference>
<dbReference type="FunFam" id="3.30.1960.10:FF:000003">
    <property type="entry name" value="tRNA methyltransferase"/>
    <property type="match status" value="1"/>
</dbReference>
<dbReference type="InterPro" id="IPR003827">
    <property type="entry name" value="tRNA_yW-synthesising"/>
</dbReference>
<dbReference type="AlphaFoldDB" id="A0A7H9B486"/>
<evidence type="ECO:0000256" key="2">
    <source>
        <dbReference type="ARBA" id="ARBA00008569"/>
    </source>
</evidence>
<evidence type="ECO:0000256" key="11">
    <source>
        <dbReference type="ARBA" id="ARBA00069229"/>
    </source>
</evidence>
<evidence type="ECO:0000256" key="4">
    <source>
        <dbReference type="ARBA" id="ARBA00022603"/>
    </source>
</evidence>
<evidence type="ECO:0000259" key="12">
    <source>
        <dbReference type="Pfam" id="PF02676"/>
    </source>
</evidence>
<evidence type="ECO:0000256" key="9">
    <source>
        <dbReference type="ARBA" id="ARBA00049202"/>
    </source>
</evidence>
<keyword evidence="14" id="KW-1185">Reference proteome</keyword>
<accession>A0A7H9B486</accession>
<evidence type="ECO:0000256" key="1">
    <source>
        <dbReference type="ARBA" id="ARBA00004797"/>
    </source>
</evidence>
<evidence type="ECO:0000313" key="13">
    <source>
        <dbReference type="EMBL" id="QLG73498.1"/>
    </source>
</evidence>
<keyword evidence="6" id="KW-0949">S-adenosyl-L-methionine</keyword>
<organism evidence="13 14">
    <name type="scientific">Zygotorulaspora mrakii</name>
    <name type="common">Zygosaccharomyces mrakii</name>
    <dbReference type="NCBI Taxonomy" id="42260"/>
    <lineage>
        <taxon>Eukaryota</taxon>
        <taxon>Fungi</taxon>
        <taxon>Dikarya</taxon>
        <taxon>Ascomycota</taxon>
        <taxon>Saccharomycotina</taxon>
        <taxon>Saccharomycetes</taxon>
        <taxon>Saccharomycetales</taxon>
        <taxon>Saccharomycetaceae</taxon>
        <taxon>Zygotorulaspora</taxon>
    </lineage>
</organism>
<dbReference type="GeneID" id="59237240"/>
<evidence type="ECO:0000256" key="10">
    <source>
        <dbReference type="ARBA" id="ARBA00058049"/>
    </source>
</evidence>
<dbReference type="OrthoDB" id="263283at2759"/>
<evidence type="ECO:0000256" key="5">
    <source>
        <dbReference type="ARBA" id="ARBA00022679"/>
    </source>
</evidence>
<dbReference type="EC" id="2.1.1.282" evidence="3"/>
<comment type="similarity">
    <text evidence="2">Belongs to the TYW3 family.</text>
</comment>
<gene>
    <name evidence="13" type="ORF">HG535_0E05820</name>
</gene>
<comment type="function">
    <text evidence="10">S-adenosyl-L-methionine-dependent methyltransferase that acts as a component of the wybutosine biosynthesis pathway. Wybutosine is a hyper modified guanosine with a tricyclic base found at the 3'-position adjacent to the anticodon of eukaryotic phenylalanine tRNA. Probably methylates N-4 position of wybutosine-86 to produce wybutosine-72.</text>
</comment>
<evidence type="ECO:0000256" key="7">
    <source>
        <dbReference type="ARBA" id="ARBA00022694"/>
    </source>
</evidence>
<comment type="pathway">
    <text evidence="1">tRNA modification; wybutosine-tRNA(Phe) biosynthesis.</text>
</comment>
<dbReference type="SUPFAM" id="SSF111278">
    <property type="entry name" value="SSo0622-like"/>
    <property type="match status" value="1"/>
</dbReference>
<dbReference type="EMBL" id="CP058608">
    <property type="protein sequence ID" value="QLG73498.1"/>
    <property type="molecule type" value="Genomic_DNA"/>
</dbReference>
<dbReference type="GO" id="GO:0032259">
    <property type="term" value="P:methylation"/>
    <property type="evidence" value="ECO:0007669"/>
    <property type="project" value="UniProtKB-KW"/>
</dbReference>
<keyword evidence="7" id="KW-0819">tRNA processing</keyword>